<organism evidence="13 14">
    <name type="scientific">Hohenbuehelia grisea</name>
    <dbReference type="NCBI Taxonomy" id="104357"/>
    <lineage>
        <taxon>Eukaryota</taxon>
        <taxon>Fungi</taxon>
        <taxon>Dikarya</taxon>
        <taxon>Basidiomycota</taxon>
        <taxon>Agaricomycotina</taxon>
        <taxon>Agaricomycetes</taxon>
        <taxon>Agaricomycetidae</taxon>
        <taxon>Agaricales</taxon>
        <taxon>Pleurotineae</taxon>
        <taxon>Pleurotaceae</taxon>
        <taxon>Hohenbuehelia</taxon>
    </lineage>
</organism>
<evidence type="ECO:0000256" key="6">
    <source>
        <dbReference type="ARBA" id="ARBA00022692"/>
    </source>
</evidence>
<keyword evidence="14" id="KW-1185">Reference proteome</keyword>
<evidence type="ECO:0000256" key="3">
    <source>
        <dbReference type="ARBA" id="ARBA00008370"/>
    </source>
</evidence>
<evidence type="ECO:0000256" key="5">
    <source>
        <dbReference type="ARBA" id="ARBA00019222"/>
    </source>
</evidence>
<gene>
    <name evidence="13" type="ORF">HGRIS_012611</name>
</gene>
<feature type="region of interest" description="Disordered" evidence="11">
    <location>
        <begin position="90"/>
        <end position="125"/>
    </location>
</feature>
<evidence type="ECO:0000256" key="11">
    <source>
        <dbReference type="SAM" id="MobiDB-lite"/>
    </source>
</evidence>
<dbReference type="Pfam" id="PF14138">
    <property type="entry name" value="COX16"/>
    <property type="match status" value="1"/>
</dbReference>
<evidence type="ECO:0000313" key="13">
    <source>
        <dbReference type="EMBL" id="KAL0946381.1"/>
    </source>
</evidence>
<evidence type="ECO:0000256" key="2">
    <source>
        <dbReference type="ARBA" id="ARBA00004434"/>
    </source>
</evidence>
<feature type="compositionally biased region" description="Basic and acidic residues" evidence="11">
    <location>
        <begin position="112"/>
        <end position="125"/>
    </location>
</feature>
<evidence type="ECO:0000256" key="8">
    <source>
        <dbReference type="ARBA" id="ARBA00022989"/>
    </source>
</evidence>
<dbReference type="PANTHER" id="PTHR17130">
    <property type="entry name" value="MITOCHONDRIAL OUTER MEMBRANE PROTEIN 25"/>
    <property type="match status" value="1"/>
</dbReference>
<evidence type="ECO:0000256" key="10">
    <source>
        <dbReference type="ARBA" id="ARBA00023136"/>
    </source>
</evidence>
<sequence>MTAFPSRPVNTTTLHRTLKKYPGLFGVPFILLMVGASFMLTPFTQTRYELHDQRVKQVSKAEELRLDKNKKKFDIREEYFRLSANADEEWEPKRIQRPKGLPEWGVPPPEPPAKEPPKETTETKP</sequence>
<proteinExistence type="inferred from homology"/>
<name>A0ABR3IST0_9AGAR</name>
<keyword evidence="10 12" id="KW-0472">Membrane</keyword>
<evidence type="ECO:0000313" key="14">
    <source>
        <dbReference type="Proteomes" id="UP001556367"/>
    </source>
</evidence>
<keyword evidence="6 12" id="KW-0812">Transmembrane</keyword>
<dbReference type="Proteomes" id="UP001556367">
    <property type="component" value="Unassembled WGS sequence"/>
</dbReference>
<keyword evidence="9" id="KW-0496">Mitochondrion</keyword>
<evidence type="ECO:0000256" key="4">
    <source>
        <dbReference type="ARBA" id="ARBA00015368"/>
    </source>
</evidence>
<evidence type="ECO:0000256" key="9">
    <source>
        <dbReference type="ARBA" id="ARBA00023128"/>
    </source>
</evidence>
<feature type="transmembrane region" description="Helical" evidence="12">
    <location>
        <begin position="21"/>
        <end position="40"/>
    </location>
</feature>
<evidence type="ECO:0000256" key="12">
    <source>
        <dbReference type="SAM" id="Phobius"/>
    </source>
</evidence>
<reference evidence="14" key="1">
    <citation type="submission" date="2024-06" db="EMBL/GenBank/DDBJ databases">
        <title>Multi-omics analyses provide insights into the biosynthesis of the anticancer antibiotic pleurotin in Hohenbuehelia grisea.</title>
        <authorList>
            <person name="Weaver J.A."/>
            <person name="Alberti F."/>
        </authorList>
    </citation>
    <scope>NUCLEOTIDE SEQUENCE [LARGE SCALE GENOMIC DNA]</scope>
    <source>
        <strain evidence="14">T-177</strain>
    </source>
</reference>
<comment type="function">
    <text evidence="1">Required for the assembly of the mitochondrial respiratory chain complex IV (CIV), also known as cytochrome c oxidase. May participate in merging the COX1 and COX2 assembly lines.</text>
</comment>
<comment type="caution">
    <text evidence="13">The sequence shown here is derived from an EMBL/GenBank/DDBJ whole genome shotgun (WGS) entry which is preliminary data.</text>
</comment>
<accession>A0ABR3IST0</accession>
<evidence type="ECO:0000256" key="1">
    <source>
        <dbReference type="ARBA" id="ARBA00002490"/>
    </source>
</evidence>
<comment type="subcellular location">
    <subcellularLocation>
        <location evidence="2">Mitochondrion inner membrane</location>
        <topology evidence="2">Single-pass membrane protein</topology>
    </subcellularLocation>
</comment>
<keyword evidence="7" id="KW-0999">Mitochondrion inner membrane</keyword>
<protein>
    <recommendedName>
        <fullName evidence="4">Cytochrome c oxidase assembly protein COX16, mitochondrial</fullName>
    </recommendedName>
    <alternativeName>
        <fullName evidence="5">Cytochrome c oxidase assembly protein cox16, mitochondrial</fullName>
    </alternativeName>
</protein>
<evidence type="ECO:0000256" key="7">
    <source>
        <dbReference type="ARBA" id="ARBA00022792"/>
    </source>
</evidence>
<keyword evidence="8 12" id="KW-1133">Transmembrane helix</keyword>
<comment type="similarity">
    <text evidence="3">Belongs to the COX16 family.</text>
</comment>
<dbReference type="EMBL" id="JASNQZ010000015">
    <property type="protein sequence ID" value="KAL0946381.1"/>
    <property type="molecule type" value="Genomic_DNA"/>
</dbReference>
<dbReference type="InterPro" id="IPR020164">
    <property type="entry name" value="Cyt_c_Oxase_assmbl_COX16"/>
</dbReference>
<dbReference type="PANTHER" id="PTHR17130:SF14">
    <property type="entry name" value="CYTOCHROME C OXIDASE ASSEMBLY PROTEIN COX16 HOMOLOG, MITOCHONDRIAL"/>
    <property type="match status" value="1"/>
</dbReference>